<organism evidence="2 3">
    <name type="scientific">Paralvinella palmiformis</name>
    <dbReference type="NCBI Taxonomy" id="53620"/>
    <lineage>
        <taxon>Eukaryota</taxon>
        <taxon>Metazoa</taxon>
        <taxon>Spiralia</taxon>
        <taxon>Lophotrochozoa</taxon>
        <taxon>Annelida</taxon>
        <taxon>Polychaeta</taxon>
        <taxon>Sedentaria</taxon>
        <taxon>Canalipalpata</taxon>
        <taxon>Terebellida</taxon>
        <taxon>Terebelliformia</taxon>
        <taxon>Alvinellidae</taxon>
        <taxon>Paralvinella</taxon>
    </lineage>
</organism>
<dbReference type="PANTHER" id="PTHR47705">
    <property type="entry name" value="AGAP000321-PA"/>
    <property type="match status" value="1"/>
</dbReference>
<comment type="caution">
    <text evidence="2">The sequence shown here is derived from an EMBL/GenBank/DDBJ whole genome shotgun (WGS) entry which is preliminary data.</text>
</comment>
<dbReference type="EMBL" id="JAODUP010000297">
    <property type="protein sequence ID" value="KAK2153442.1"/>
    <property type="molecule type" value="Genomic_DNA"/>
</dbReference>
<dbReference type="SUPFAM" id="SSF53167">
    <property type="entry name" value="Purine and uridine phosphorylases"/>
    <property type="match status" value="1"/>
</dbReference>
<proteinExistence type="predicted"/>
<feature type="compositionally biased region" description="Basic and acidic residues" evidence="1">
    <location>
        <begin position="297"/>
        <end position="318"/>
    </location>
</feature>
<evidence type="ECO:0000313" key="3">
    <source>
        <dbReference type="Proteomes" id="UP001208570"/>
    </source>
</evidence>
<dbReference type="GO" id="GO:0003824">
    <property type="term" value="F:catalytic activity"/>
    <property type="evidence" value="ECO:0007669"/>
    <property type="project" value="InterPro"/>
</dbReference>
<dbReference type="AlphaFoldDB" id="A0AAD9N192"/>
<dbReference type="Gene3D" id="3.40.50.1580">
    <property type="entry name" value="Nucleoside phosphorylase domain"/>
    <property type="match status" value="1"/>
</dbReference>
<dbReference type="PANTHER" id="PTHR47705:SF1">
    <property type="entry name" value="PNP_UDP_1 DOMAIN-CONTAINING PROTEIN"/>
    <property type="match status" value="1"/>
</dbReference>
<sequence length="834" mass="93555">MGWSVDWDMSWSLGCTIGWSMTEVVLYPLRSHDPTVKVLRVARVPEGQLDNKMVQHIAGGPYKGIIVSKATQTYPSRERPHAVREFLAHVLDTKTTKRSDKQLRERRKVFMWFKDGKWDREQIADRFFRTLIDPDQFPKDYISFVKKVIVMAKSYHMIQTIELELSPALDEYRPAASLRGYRTSWIEKPTYLNNDDTRITADSQRKRPISTPVTGFITPQGSEEETRGTYQKLATDETPEKRTITSVERTPLSNDPKVVGSDSGVACVCASSGKSQEHVEKTQKSQISTEHYINAHPESRESPRPRIHEEAQRKKPENEVVEVTIVKKTVTKAMTSPPTGVHPGIVNEVRTVEGEDRQDKEDRLTEEDRAADRLLVLTTLEDSFPNALDAHQLSRFSAIQRRQWSQIPNRNIPTLQQSGDHQLLKYADGIVYKWSVTGLSERRIKDALAECSKKELVRELDGSRWIRVSTVRRKPKSESRLSGYSRLSSGFGSKHDFQVVPQMPILPDRDQPTIAIITLLYCEKQAIDVMMENKTTYVRYKTEGEGQVYTIGSIGPHKVVSTKLTRIGKGQGATVSAGNLITRLLGTFNKVDHVFLVGVGGGIPDYDDDVHHVRCGDVVISKPQSEGSAIYISLTEVEGNLAAGDVAFGTRTWQPDGEKMACIISDLANRYSARSMINSSLSQYIDSGLAELEGQEHRFARPDPDTDQLRKLAVDGTWVEVAHPESASDSPRRLNPGKPVLFFGNIGTGYELLVKGGSDLRHEFALFNNVYTLDVGYQAVLESIEGNRKDSFWIIRGVADYVDGMTGGEWQPYASLAAAAVTKTILMKLSAVRK</sequence>
<name>A0AAD9N192_9ANNE</name>
<keyword evidence="3" id="KW-1185">Reference proteome</keyword>
<accession>A0AAD9N192</accession>
<feature type="region of interest" description="Disordered" evidence="1">
    <location>
        <begin position="296"/>
        <end position="318"/>
    </location>
</feature>
<evidence type="ECO:0000256" key="1">
    <source>
        <dbReference type="SAM" id="MobiDB-lite"/>
    </source>
</evidence>
<dbReference type="InterPro" id="IPR035994">
    <property type="entry name" value="Nucleoside_phosphorylase_sf"/>
</dbReference>
<evidence type="ECO:0000313" key="2">
    <source>
        <dbReference type="EMBL" id="KAK2153442.1"/>
    </source>
</evidence>
<feature type="compositionally biased region" description="Polar residues" evidence="1">
    <location>
        <begin position="211"/>
        <end position="221"/>
    </location>
</feature>
<reference evidence="2" key="1">
    <citation type="journal article" date="2023" name="Mol. Biol. Evol.">
        <title>Third-Generation Sequencing Reveals the Adaptive Role of the Epigenome in Three Deep-Sea Polychaetes.</title>
        <authorList>
            <person name="Perez M."/>
            <person name="Aroh O."/>
            <person name="Sun Y."/>
            <person name="Lan Y."/>
            <person name="Juniper S.K."/>
            <person name="Young C.R."/>
            <person name="Angers B."/>
            <person name="Qian P.Y."/>
        </authorList>
    </citation>
    <scope>NUCLEOTIDE SEQUENCE</scope>
    <source>
        <strain evidence="2">P08H-3</strain>
    </source>
</reference>
<gene>
    <name evidence="2" type="ORF">LSH36_297g03053</name>
</gene>
<feature type="region of interest" description="Disordered" evidence="1">
    <location>
        <begin position="203"/>
        <end position="241"/>
    </location>
</feature>
<dbReference type="Proteomes" id="UP001208570">
    <property type="component" value="Unassembled WGS sequence"/>
</dbReference>
<protein>
    <recommendedName>
        <fullName evidence="4">Nucleoside phosphorylase domain-containing protein</fullName>
    </recommendedName>
</protein>
<evidence type="ECO:0008006" key="4">
    <source>
        <dbReference type="Google" id="ProtNLM"/>
    </source>
</evidence>
<dbReference type="GO" id="GO:0009116">
    <property type="term" value="P:nucleoside metabolic process"/>
    <property type="evidence" value="ECO:0007669"/>
    <property type="project" value="InterPro"/>
</dbReference>